<dbReference type="PANTHER" id="PTHR34821:SF2">
    <property type="entry name" value="INNER MEMBRANE PROTEIN YDCZ"/>
    <property type="match status" value="1"/>
</dbReference>
<proteinExistence type="predicted"/>
<protein>
    <submittedName>
        <fullName evidence="2">DMT family transporter</fullName>
    </submittedName>
</protein>
<organism evidence="2 3">
    <name type="scientific">Streptomyces blastmyceticus</name>
    <dbReference type="NCBI Taxonomy" id="68180"/>
    <lineage>
        <taxon>Bacteria</taxon>
        <taxon>Bacillati</taxon>
        <taxon>Actinomycetota</taxon>
        <taxon>Actinomycetes</taxon>
        <taxon>Kitasatosporales</taxon>
        <taxon>Streptomycetaceae</taxon>
        <taxon>Streptomyces</taxon>
    </lineage>
</organism>
<feature type="transmembrane region" description="Helical" evidence="1">
    <location>
        <begin position="102"/>
        <end position="126"/>
    </location>
</feature>
<reference evidence="2 3" key="1">
    <citation type="journal article" date="2019" name="Int. J. Syst. Evol. Microbiol.">
        <title>The Global Catalogue of Microorganisms (GCM) 10K type strain sequencing project: providing services to taxonomists for standard genome sequencing and annotation.</title>
        <authorList>
            <consortium name="The Broad Institute Genomics Platform"/>
            <consortium name="The Broad Institute Genome Sequencing Center for Infectious Disease"/>
            <person name="Wu L."/>
            <person name="Ma J."/>
        </authorList>
    </citation>
    <scope>NUCLEOTIDE SEQUENCE [LARGE SCALE GENOMIC DNA]</scope>
    <source>
        <strain evidence="2 3">JCM 4565</strain>
    </source>
</reference>
<gene>
    <name evidence="2" type="ORF">GCM10010319_59110</name>
</gene>
<dbReference type="Pfam" id="PF04657">
    <property type="entry name" value="DMT_YdcZ"/>
    <property type="match status" value="1"/>
</dbReference>
<dbReference type="InterPro" id="IPR006750">
    <property type="entry name" value="YdcZ"/>
</dbReference>
<feature type="transmembrane region" description="Helical" evidence="1">
    <location>
        <begin position="36"/>
        <end position="55"/>
    </location>
</feature>
<sequence length="156" mass="16250">MLGRSKHWLLGIAGGVLLALMTNYNSLLAKHTSSVFGSWVAHGIGAVAALLLVLVTARAFGAGGGERKEKRAKAPFWVYLGGIPGAFTVMLAAIAVNSSLELSGTIALMLVGQVLFGIVSDYFGLFGTPRRRLVLADFFVVLSVLTGSALIIFGGA</sequence>
<feature type="transmembrane region" description="Helical" evidence="1">
    <location>
        <begin position="7"/>
        <end position="24"/>
    </location>
</feature>
<name>A0ABN0XUA2_9ACTN</name>
<keyword evidence="3" id="KW-1185">Reference proteome</keyword>
<comment type="caution">
    <text evidence="2">The sequence shown here is derived from an EMBL/GenBank/DDBJ whole genome shotgun (WGS) entry which is preliminary data.</text>
</comment>
<evidence type="ECO:0000256" key="1">
    <source>
        <dbReference type="SAM" id="Phobius"/>
    </source>
</evidence>
<evidence type="ECO:0000313" key="3">
    <source>
        <dbReference type="Proteomes" id="UP001500063"/>
    </source>
</evidence>
<dbReference type="RefSeq" id="WP_301893821.1">
    <property type="nucleotide sequence ID" value="NZ_BAAABW010000028.1"/>
</dbReference>
<feature type="transmembrane region" description="Helical" evidence="1">
    <location>
        <begin position="133"/>
        <end position="153"/>
    </location>
</feature>
<keyword evidence="1" id="KW-1133">Transmembrane helix</keyword>
<accession>A0ABN0XUA2</accession>
<keyword evidence="1" id="KW-0812">Transmembrane</keyword>
<dbReference type="EMBL" id="BAAABW010000028">
    <property type="protein sequence ID" value="GAA0373011.1"/>
    <property type="molecule type" value="Genomic_DNA"/>
</dbReference>
<evidence type="ECO:0000313" key="2">
    <source>
        <dbReference type="EMBL" id="GAA0373011.1"/>
    </source>
</evidence>
<dbReference type="Proteomes" id="UP001500063">
    <property type="component" value="Unassembled WGS sequence"/>
</dbReference>
<feature type="transmembrane region" description="Helical" evidence="1">
    <location>
        <begin position="76"/>
        <end position="96"/>
    </location>
</feature>
<keyword evidence="1" id="KW-0472">Membrane</keyword>
<dbReference type="PANTHER" id="PTHR34821">
    <property type="entry name" value="INNER MEMBRANE PROTEIN YDCZ"/>
    <property type="match status" value="1"/>
</dbReference>